<comment type="caution">
    <text evidence="2">The sequence shown here is derived from an EMBL/GenBank/DDBJ whole genome shotgun (WGS) entry which is preliminary data.</text>
</comment>
<gene>
    <name evidence="2" type="ORF">JOF29_002797</name>
</gene>
<keyword evidence="3" id="KW-1185">Reference proteome</keyword>
<accession>A0ABS4UJK5</accession>
<dbReference type="EMBL" id="JAGINT010000001">
    <property type="protein sequence ID" value="MBP2351714.1"/>
    <property type="molecule type" value="Genomic_DNA"/>
</dbReference>
<feature type="compositionally biased region" description="Basic and acidic residues" evidence="1">
    <location>
        <begin position="114"/>
        <end position="123"/>
    </location>
</feature>
<proteinExistence type="predicted"/>
<reference evidence="2 3" key="1">
    <citation type="submission" date="2021-03" db="EMBL/GenBank/DDBJ databases">
        <title>Sequencing the genomes of 1000 actinobacteria strains.</title>
        <authorList>
            <person name="Klenk H.-P."/>
        </authorList>
    </citation>
    <scope>NUCLEOTIDE SEQUENCE [LARGE SCALE GENOMIC DNA]</scope>
    <source>
        <strain evidence="2 3">DSM 18824</strain>
    </source>
</reference>
<evidence type="ECO:0000313" key="3">
    <source>
        <dbReference type="Proteomes" id="UP000755585"/>
    </source>
</evidence>
<feature type="region of interest" description="Disordered" evidence="1">
    <location>
        <begin position="51"/>
        <end position="123"/>
    </location>
</feature>
<evidence type="ECO:0000313" key="2">
    <source>
        <dbReference type="EMBL" id="MBP2351714.1"/>
    </source>
</evidence>
<name>A0ABS4UJK5_9ACTN</name>
<protein>
    <submittedName>
        <fullName evidence="2">Uncharacterized protein</fullName>
    </submittedName>
</protein>
<dbReference type="Proteomes" id="UP000755585">
    <property type="component" value="Unassembled WGS sequence"/>
</dbReference>
<sequence length="123" mass="13551">MPELVGRIRQSTFQNLCPGDPIALTQACDQPPVRRNAPVLLVRVLQQVRRPFDPCDRDQATSSRVMDHAQAGRGRDDPHPSAFARQLETPVLPQLEHTGAIRLATDQGSPGMDAAKEQPPVDR</sequence>
<evidence type="ECO:0000256" key="1">
    <source>
        <dbReference type="SAM" id="MobiDB-lite"/>
    </source>
</evidence>
<organism evidence="2 3">
    <name type="scientific">Kribbella aluminosa</name>
    <dbReference type="NCBI Taxonomy" id="416017"/>
    <lineage>
        <taxon>Bacteria</taxon>
        <taxon>Bacillati</taxon>
        <taxon>Actinomycetota</taxon>
        <taxon>Actinomycetes</taxon>
        <taxon>Propionibacteriales</taxon>
        <taxon>Kribbellaceae</taxon>
        <taxon>Kribbella</taxon>
    </lineage>
</organism>